<feature type="compositionally biased region" description="Polar residues" evidence="1">
    <location>
        <begin position="503"/>
        <end position="515"/>
    </location>
</feature>
<feature type="region of interest" description="Disordered" evidence="1">
    <location>
        <begin position="278"/>
        <end position="327"/>
    </location>
</feature>
<feature type="compositionally biased region" description="Polar residues" evidence="1">
    <location>
        <begin position="550"/>
        <end position="560"/>
    </location>
</feature>
<name>A0A8J4D8T9_9CHLO</name>
<accession>A0A8J4D8T9</accession>
<evidence type="ECO:0000256" key="1">
    <source>
        <dbReference type="SAM" id="MobiDB-lite"/>
    </source>
</evidence>
<sequence>MNREEDTDLCARKLQDSASSPCSSGSLPSSPQNREQGRQATSSEDPLLARGWRQVFQGLGALDATSHDYNSLNSRSGSLDDSVVPARNERPFMSDGGAGTATTISWRGPSLDAAAAAAVKRIQRTSSISSRYALKPLTPVSRLESELPAHAHEPEDNSAESHLGSVARVCDLIGNSHHENLLSDAVCCDNPAFELPLHQSNSELESSNGLPVDGTQVGISGHAPSPGVLEIRSPSLDCTWRRHCANPLYGSSGGGGATAAGRTDSFCTSYATELRRQGYRCGSTSDTAPPLPPRWPGPRQANASSADSGNTSYSSGSSRPCASGDPVLPLPLPLPSLLEDFKLLTPPQSMQQQRLLEQQPSEAAAPLTNPFEPAFLAAAATLAAIEPEPVSGRMGPALDEDNSQGAHAAGGDESPDQAMAVAANVNHSTATDEPAEENVDVADGSAAARCEDGHPRDDGWAPSLAALVAAAVQRQRASVRTTRQIRTDGSGAESGRRGAGDQGSRNSGGATSRDGCSTDRSCRSAGGGVVINWRSSLGPAVDDGAFDSPACSSRGATTVSVAAAAPQPAMHGNRHRSQDG</sequence>
<dbReference type="Proteomes" id="UP000722791">
    <property type="component" value="Unassembled WGS sequence"/>
</dbReference>
<feature type="compositionally biased region" description="Basic and acidic residues" evidence="1">
    <location>
        <begin position="1"/>
        <end position="15"/>
    </location>
</feature>
<feature type="region of interest" description="Disordered" evidence="1">
    <location>
        <begin position="475"/>
        <end position="522"/>
    </location>
</feature>
<organism evidence="2 3">
    <name type="scientific">Volvox reticuliferus</name>
    <dbReference type="NCBI Taxonomy" id="1737510"/>
    <lineage>
        <taxon>Eukaryota</taxon>
        <taxon>Viridiplantae</taxon>
        <taxon>Chlorophyta</taxon>
        <taxon>core chlorophytes</taxon>
        <taxon>Chlorophyceae</taxon>
        <taxon>CS clade</taxon>
        <taxon>Chlamydomonadales</taxon>
        <taxon>Volvocaceae</taxon>
        <taxon>Volvox</taxon>
    </lineage>
</organism>
<reference evidence="2" key="1">
    <citation type="journal article" date="2021" name="Proc. Natl. Acad. Sci. U.S.A.">
        <title>Three genomes in the algal genus Volvox reveal the fate of a haploid sex-determining region after a transition to homothallism.</title>
        <authorList>
            <person name="Yamamoto K."/>
            <person name="Hamaji T."/>
            <person name="Kawai-Toyooka H."/>
            <person name="Matsuzaki R."/>
            <person name="Takahashi F."/>
            <person name="Nishimura Y."/>
            <person name="Kawachi M."/>
            <person name="Noguchi H."/>
            <person name="Minakuchi Y."/>
            <person name="Umen J.G."/>
            <person name="Toyoda A."/>
            <person name="Nozaki H."/>
        </authorList>
    </citation>
    <scope>NUCLEOTIDE SEQUENCE</scope>
    <source>
        <strain evidence="2">NIES-3785</strain>
    </source>
</reference>
<feature type="compositionally biased region" description="Low complexity" evidence="1">
    <location>
        <begin position="304"/>
        <end position="318"/>
    </location>
</feature>
<evidence type="ECO:0000313" key="2">
    <source>
        <dbReference type="EMBL" id="GIL95180.1"/>
    </source>
</evidence>
<dbReference type="EMBL" id="BNCQ01000002">
    <property type="protein sequence ID" value="GIL95180.1"/>
    <property type="molecule type" value="Genomic_DNA"/>
</dbReference>
<feature type="region of interest" description="Disordered" evidence="1">
    <location>
        <begin position="390"/>
        <end position="414"/>
    </location>
</feature>
<feature type="non-terminal residue" evidence="2">
    <location>
        <position position="580"/>
    </location>
</feature>
<dbReference type="AlphaFoldDB" id="A0A8J4D8T9"/>
<feature type="compositionally biased region" description="Low complexity" evidence="1">
    <location>
        <begin position="17"/>
        <end position="31"/>
    </location>
</feature>
<feature type="region of interest" description="Disordered" evidence="1">
    <location>
        <begin position="1"/>
        <end position="48"/>
    </location>
</feature>
<feature type="compositionally biased region" description="Polar residues" evidence="1">
    <location>
        <begin position="32"/>
        <end position="44"/>
    </location>
</feature>
<proteinExistence type="predicted"/>
<evidence type="ECO:0000313" key="3">
    <source>
        <dbReference type="Proteomes" id="UP000722791"/>
    </source>
</evidence>
<feature type="region of interest" description="Disordered" evidence="1">
    <location>
        <begin position="536"/>
        <end position="580"/>
    </location>
</feature>
<gene>
    <name evidence="2" type="ORF">Vretimale_1221</name>
</gene>
<protein>
    <submittedName>
        <fullName evidence="2">Uncharacterized protein</fullName>
    </submittedName>
</protein>
<feature type="region of interest" description="Disordered" evidence="1">
    <location>
        <begin position="203"/>
        <end position="228"/>
    </location>
</feature>
<comment type="caution">
    <text evidence="2">The sequence shown here is derived from an EMBL/GenBank/DDBJ whole genome shotgun (WGS) entry which is preliminary data.</text>
</comment>